<dbReference type="Proteomes" id="UP000609651">
    <property type="component" value="Unassembled WGS sequence"/>
</dbReference>
<gene>
    <name evidence="2" type="ORF">LzC2_30610</name>
</gene>
<accession>A0ABX1VFR6</accession>
<comment type="caution">
    <text evidence="2">The sequence shown here is derived from an EMBL/GenBank/DDBJ whole genome shotgun (WGS) entry which is preliminary data.</text>
</comment>
<name>A0ABX1VFR6_9PLAN</name>
<keyword evidence="3" id="KW-1185">Reference proteome</keyword>
<protein>
    <recommendedName>
        <fullName evidence="1">YopA central domain-containing protein</fullName>
    </recommendedName>
</protein>
<dbReference type="InterPro" id="IPR058684">
    <property type="entry name" value="YopA_M"/>
</dbReference>
<evidence type="ECO:0000313" key="2">
    <source>
        <dbReference type="EMBL" id="NNJ26964.1"/>
    </source>
</evidence>
<dbReference type="Pfam" id="PF26308">
    <property type="entry name" value="YopA_M"/>
    <property type="match status" value="1"/>
</dbReference>
<reference evidence="2 3" key="1">
    <citation type="journal article" date="2020" name="Syst. Appl. Microbiol.">
        <title>Alienimonas chondri sp. nov., a novel planctomycete isolated from the biofilm of the red alga Chondrus crispus.</title>
        <authorList>
            <person name="Vitorino I."/>
            <person name="Albuquerque L."/>
            <person name="Wiegand S."/>
            <person name="Kallscheuer N."/>
            <person name="da Costa M.S."/>
            <person name="Lobo-da-Cunha A."/>
            <person name="Jogler C."/>
            <person name="Lage O.M."/>
        </authorList>
    </citation>
    <scope>NUCLEOTIDE SEQUENCE [LARGE SCALE GENOMIC DNA]</scope>
    <source>
        <strain evidence="2 3">LzC2</strain>
    </source>
</reference>
<evidence type="ECO:0000313" key="3">
    <source>
        <dbReference type="Proteomes" id="UP000609651"/>
    </source>
</evidence>
<organism evidence="2 3">
    <name type="scientific">Alienimonas chondri</name>
    <dbReference type="NCBI Taxonomy" id="2681879"/>
    <lineage>
        <taxon>Bacteria</taxon>
        <taxon>Pseudomonadati</taxon>
        <taxon>Planctomycetota</taxon>
        <taxon>Planctomycetia</taxon>
        <taxon>Planctomycetales</taxon>
        <taxon>Planctomycetaceae</taxon>
        <taxon>Alienimonas</taxon>
    </lineage>
</organism>
<feature type="domain" description="YopA central" evidence="1">
    <location>
        <begin position="67"/>
        <end position="197"/>
    </location>
</feature>
<proteinExistence type="predicted"/>
<dbReference type="EMBL" id="WTPX01000110">
    <property type="protein sequence ID" value="NNJ26964.1"/>
    <property type="molecule type" value="Genomic_DNA"/>
</dbReference>
<evidence type="ECO:0000259" key="1">
    <source>
        <dbReference type="Pfam" id="PF26308"/>
    </source>
</evidence>
<sequence length="398" mass="44490">MHGEIGPAARWIAALEGRPGGKFKAESISSGNIYTGFITNSPVHWSEDSGTRESATGVVTGSSCNRHPVDRLQLHFINICDYSGDPVRNAVDRVWWGGSEFAHGNWRLLIDTVSHLEELQSELARSRGFAFTHAGLLQRQDGRAFRFHEAKPFLEAIELSFAFSYGALVGPLLCRGVSEGVPVFIDVSQPHLKDYRKTRTWRPPSSTGVGHILPLMVDATADPVVRRELRHIILWYVETARYSTYVEGGIILLHSCLEALAWLHLVHREKYLTEQAWGDLKASDKISLLLRVCSIPAETPPHFRSLHSAARGMTGKGNHTKSTVELLTEARNKLVHTSTETKRIRDQFSSDLLRELSELSLWLVEAAVLHAIGFKGDCRCRIRESLADQLMRVPWSAA</sequence>